<reference evidence="2" key="1">
    <citation type="journal article" date="2018" name="Gigascience">
        <title>Genome assembly of the Pink Ipe (Handroanthus impetiginosus, Bignoniaceae), a highly valued, ecologically keystone Neotropical timber forest tree.</title>
        <authorList>
            <person name="Silva-Junior O.B."/>
            <person name="Grattapaglia D."/>
            <person name="Novaes E."/>
            <person name="Collevatti R.G."/>
        </authorList>
    </citation>
    <scope>NUCLEOTIDE SEQUENCE [LARGE SCALE GENOMIC DNA]</scope>
    <source>
        <strain evidence="2">cv. UFG-1</strain>
    </source>
</reference>
<dbReference type="GO" id="GO:0080037">
    <property type="term" value="P:negative regulation of cytokinin-activated signaling pathway"/>
    <property type="evidence" value="ECO:0007669"/>
    <property type="project" value="InterPro"/>
</dbReference>
<evidence type="ECO:0000313" key="1">
    <source>
        <dbReference type="EMBL" id="PIN03305.1"/>
    </source>
</evidence>
<dbReference type="InterPro" id="IPR015915">
    <property type="entry name" value="Kelch-typ_b-propeller"/>
</dbReference>
<dbReference type="Pfam" id="PF01344">
    <property type="entry name" value="Kelch_1"/>
    <property type="match status" value="2"/>
</dbReference>
<gene>
    <name evidence="1" type="ORF">CDL12_24174</name>
</gene>
<dbReference type="GO" id="GO:2000762">
    <property type="term" value="P:regulation of phenylpropanoid metabolic process"/>
    <property type="evidence" value="ECO:0007669"/>
    <property type="project" value="InterPro"/>
</dbReference>
<sequence>MAQSRLDPSREFGVKKYAAAGAPVYQLTVCEPETGYWAELPPIPGYSDGLPMFCQLVGVGLNLVVMGGVNPVTWEVLHSVFIYNFVSDTWHRGADMPGCRRLFFACASDYSRMVFVAGGHDQEKCALKSAMAYDVVKNEWIVMPEMTKERDEANGVYSQGKFHVIGGYHTNMQGRFERSAESFDVVTRQWGPVQDDFLDRATCPRNCVEDRNGNLFMCRDNDVAVQEGSTWRAVAPLPTSVRNTAYVAAWQDKVLVIGSGRFGAPYETFVLDVKRCKWGKVEAEKDFLGHVQAGCCLEL</sequence>
<organism evidence="1 2">
    <name type="scientific">Handroanthus impetiginosus</name>
    <dbReference type="NCBI Taxonomy" id="429701"/>
    <lineage>
        <taxon>Eukaryota</taxon>
        <taxon>Viridiplantae</taxon>
        <taxon>Streptophyta</taxon>
        <taxon>Embryophyta</taxon>
        <taxon>Tracheophyta</taxon>
        <taxon>Spermatophyta</taxon>
        <taxon>Magnoliopsida</taxon>
        <taxon>eudicotyledons</taxon>
        <taxon>Gunneridae</taxon>
        <taxon>Pentapetalae</taxon>
        <taxon>asterids</taxon>
        <taxon>lamiids</taxon>
        <taxon>Lamiales</taxon>
        <taxon>Bignoniaceae</taxon>
        <taxon>Crescentiina</taxon>
        <taxon>Tabebuia alliance</taxon>
        <taxon>Handroanthus</taxon>
    </lineage>
</organism>
<proteinExistence type="predicted"/>
<keyword evidence="2" id="KW-1185">Reference proteome</keyword>
<dbReference type="EMBL" id="NKXS01005560">
    <property type="protein sequence ID" value="PIN03305.1"/>
    <property type="molecule type" value="Genomic_DNA"/>
</dbReference>
<dbReference type="Gene3D" id="2.120.10.80">
    <property type="entry name" value="Kelch-type beta propeller"/>
    <property type="match status" value="1"/>
</dbReference>
<dbReference type="InterPro" id="IPR006652">
    <property type="entry name" value="Kelch_1"/>
</dbReference>
<protein>
    <recommendedName>
        <fullName evidence="3">Kelch repeat-containing protein</fullName>
    </recommendedName>
</protein>
<dbReference type="SMART" id="SM00612">
    <property type="entry name" value="Kelch"/>
    <property type="match status" value="2"/>
</dbReference>
<dbReference type="AlphaFoldDB" id="A0A2G9GDM7"/>
<dbReference type="SUPFAM" id="SSF117281">
    <property type="entry name" value="Kelch motif"/>
    <property type="match status" value="1"/>
</dbReference>
<evidence type="ECO:0000313" key="2">
    <source>
        <dbReference type="Proteomes" id="UP000231279"/>
    </source>
</evidence>
<name>A0A2G9GDM7_9LAMI</name>
<accession>A0A2G9GDM7</accession>
<dbReference type="OrthoDB" id="191037at2759"/>
<evidence type="ECO:0008006" key="3">
    <source>
        <dbReference type="Google" id="ProtNLM"/>
    </source>
</evidence>
<dbReference type="Proteomes" id="UP000231279">
    <property type="component" value="Unassembled WGS sequence"/>
</dbReference>
<dbReference type="InterPro" id="IPR044595">
    <property type="entry name" value="KMD1-4"/>
</dbReference>
<comment type="caution">
    <text evidence="1">The sequence shown here is derived from an EMBL/GenBank/DDBJ whole genome shotgun (WGS) entry which is preliminary data.</text>
</comment>
<dbReference type="PANTHER" id="PTHR46407">
    <property type="entry name" value="OS02G0208700 PROTEIN"/>
    <property type="match status" value="1"/>
</dbReference>
<dbReference type="PANTHER" id="PTHR46407:SF3">
    <property type="entry name" value="OS02G0208700 PROTEIN"/>
    <property type="match status" value="1"/>
</dbReference>
<dbReference type="STRING" id="429701.A0A2G9GDM7"/>